<keyword evidence="4" id="KW-0436">Ligase</keyword>
<feature type="domain" description="Tyrosine specific protein phosphatases" evidence="3">
    <location>
        <begin position="360"/>
        <end position="434"/>
    </location>
</feature>
<evidence type="ECO:0000313" key="5">
    <source>
        <dbReference type="Proteomes" id="UP000807342"/>
    </source>
</evidence>
<keyword evidence="5" id="KW-1185">Reference proteome</keyword>
<dbReference type="Proteomes" id="UP000807342">
    <property type="component" value="Unassembled WGS sequence"/>
</dbReference>
<dbReference type="Pfam" id="PF22547">
    <property type="entry name" value="2H-SAK"/>
    <property type="match status" value="1"/>
</dbReference>
<dbReference type="InterPro" id="IPR029021">
    <property type="entry name" value="Prot-tyrosine_phosphatase-like"/>
</dbReference>
<evidence type="ECO:0000259" key="3">
    <source>
        <dbReference type="PROSITE" id="PS50056"/>
    </source>
</evidence>
<dbReference type="Pfam" id="PF22784">
    <property type="entry name" value="PTP-SAK"/>
    <property type="match status" value="1"/>
</dbReference>
<evidence type="ECO:0000313" key="4">
    <source>
        <dbReference type="EMBL" id="KAF9441553.1"/>
    </source>
</evidence>
<comment type="caution">
    <text evidence="4">The sequence shown here is derived from an EMBL/GenBank/DDBJ whole genome shotgun (WGS) entry which is preliminary data.</text>
</comment>
<name>A0A9P5WZ51_9AGAR</name>
<dbReference type="InterPro" id="IPR000242">
    <property type="entry name" value="PTP_cat"/>
</dbReference>
<dbReference type="Pfam" id="PF09414">
    <property type="entry name" value="RNA_ligase"/>
    <property type="match status" value="1"/>
</dbReference>
<dbReference type="SMART" id="SM00404">
    <property type="entry name" value="PTPc_motif"/>
    <property type="match status" value="1"/>
</dbReference>
<dbReference type="SUPFAM" id="SSF52540">
    <property type="entry name" value="P-loop containing nucleoside triphosphate hydrolases"/>
    <property type="match status" value="1"/>
</dbReference>
<feature type="domain" description="Tyrosine-protein phosphatase" evidence="2">
    <location>
        <begin position="349"/>
        <end position="436"/>
    </location>
</feature>
<accession>A0A9P5WZ51</accession>
<proteinExistence type="predicted"/>
<dbReference type="InterPro" id="IPR000387">
    <property type="entry name" value="Tyr_Pase_dom"/>
</dbReference>
<dbReference type="InterPro" id="IPR052732">
    <property type="entry name" value="Cell-binding_unc_protein"/>
</dbReference>
<dbReference type="InterPro" id="IPR003595">
    <property type="entry name" value="Tyr_Pase_cat"/>
</dbReference>
<dbReference type="SUPFAM" id="SSF52799">
    <property type="entry name" value="(Phosphotyrosine protein) phosphatases II"/>
    <property type="match status" value="1"/>
</dbReference>
<dbReference type="OrthoDB" id="432447at2759"/>
<dbReference type="FunFam" id="3.90.190.10:FF:000157">
    <property type="entry name" value="Protein-tyrosine phosphatase"/>
    <property type="match status" value="1"/>
</dbReference>
<dbReference type="Gene3D" id="3.90.190.10">
    <property type="entry name" value="Protein tyrosine phosphatase superfamily"/>
    <property type="match status" value="1"/>
</dbReference>
<dbReference type="PANTHER" id="PTHR43883">
    <property type="entry name" value="SLR0207 PROTEIN"/>
    <property type="match status" value="1"/>
</dbReference>
<dbReference type="InterPro" id="IPR057023">
    <property type="entry name" value="PTP-SAK"/>
</dbReference>
<evidence type="ECO:0000256" key="1">
    <source>
        <dbReference type="ARBA" id="ARBA00022801"/>
    </source>
</evidence>
<dbReference type="Gene3D" id="3.40.50.300">
    <property type="entry name" value="P-loop containing nucleotide triphosphate hydrolases"/>
    <property type="match status" value="1"/>
</dbReference>
<dbReference type="InterPro" id="IPR054498">
    <property type="entry name" value="2H-SAK"/>
</dbReference>
<dbReference type="AlphaFoldDB" id="A0A9P5WZ51"/>
<keyword evidence="1" id="KW-0378">Hydrolase</keyword>
<dbReference type="Gene3D" id="3.30.470.30">
    <property type="entry name" value="DNA ligase/mRNA capping enzyme"/>
    <property type="match status" value="1"/>
</dbReference>
<dbReference type="GO" id="GO:0004725">
    <property type="term" value="F:protein tyrosine phosphatase activity"/>
    <property type="evidence" value="ECO:0007669"/>
    <property type="project" value="InterPro"/>
</dbReference>
<dbReference type="InterPro" id="IPR021122">
    <property type="entry name" value="RNA_ligase_dom_REL/Rnl2"/>
</dbReference>
<dbReference type="SUPFAM" id="SSF56091">
    <property type="entry name" value="DNA ligase/mRNA capping enzyme, catalytic domain"/>
    <property type="match status" value="1"/>
</dbReference>
<evidence type="ECO:0000259" key="2">
    <source>
        <dbReference type="PROSITE" id="PS50055"/>
    </source>
</evidence>
<sequence length="861" mass="97400">MEASLQKTRGVWALVGPNIDNIARTAVRNCPHIQSDQLRCHIPYHITLITKDELRDLSPDRLNQLQRESTKLGTGHIFGAGIGGGKHGVFFVVIIWAVGQQLRKRLALPPKHFHITLSAHDDHEMNKGIQTLLPDQPPLTSPEFLDHSSFTSFIFSQHAEAKEFALKLVRACPDSQKGFLRLADASFATRSFKSAMLAYAQAHDRTDGDKLQSYCIKKMVECSRETEWSTVFQEHEKADIPSDLLVPWSKLLRQKVSDLELTPSLRLEPRDALFVPSGIDKFHKLPRFFRWIIPYRLAVMSTPRQGEDIDILASPHLGIRHVLTLTEETPLPQSWFRRKSISNTFIPVPNYHPPSIEQMDIIMQLIDDERKLPMLVHCGGGKGRAGTVIACYMAAYGFKRPNPHLSQPEMAASEAVAMLRALRPGSIETSQQEAFVSKWCSTIWKRQSIYPERPSEPPPCSMEVEGTIAAESNLFVLVGLPGSGKSWFSSALLARAPHRYWRISQDEAGSRASCESVISRQPGYNYTLLDRCNMSELDREKWLKLASNWAVSPVCVWFDYDREVCTSRAQMRIGHPTLPPGNRVRNAIAQMHQQFVKPQLSEGFAAVVRIRSFQAAQELICFLSPSTIFKFPRTAHLIDVGGATSDDIVSCDLNLSREVVGSVIITEKIDGANMGFSLSSDRSKILVQNRSHFVNHETHDQFKKLGKWVEQHCSDLRQVLDRDPYYAERYILFGEWVYATHSIAYTRLPAFFIAFDLYDRSTSRFVDRPTLEAVLRDTSIPVVPIICELKNKLPSRNDLLELIESTSQFYGGRVEGVYVKVESRGAVQERGKAVRGDFITGNEHWTRGSISLNEILSNHWV</sequence>
<dbReference type="PROSITE" id="PS50055">
    <property type="entry name" value="TYR_PHOSPHATASE_PTP"/>
    <property type="match status" value="1"/>
</dbReference>
<dbReference type="CDD" id="cd14504">
    <property type="entry name" value="DUSP23"/>
    <property type="match status" value="1"/>
</dbReference>
<reference evidence="4" key="1">
    <citation type="submission" date="2020-11" db="EMBL/GenBank/DDBJ databases">
        <authorList>
            <consortium name="DOE Joint Genome Institute"/>
            <person name="Ahrendt S."/>
            <person name="Riley R."/>
            <person name="Andreopoulos W."/>
            <person name="Labutti K."/>
            <person name="Pangilinan J."/>
            <person name="Ruiz-Duenas F.J."/>
            <person name="Barrasa J.M."/>
            <person name="Sanchez-Garcia M."/>
            <person name="Camarero S."/>
            <person name="Miyauchi S."/>
            <person name="Serrano A."/>
            <person name="Linde D."/>
            <person name="Babiker R."/>
            <person name="Drula E."/>
            <person name="Ayuso-Fernandez I."/>
            <person name="Pacheco R."/>
            <person name="Padilla G."/>
            <person name="Ferreira P."/>
            <person name="Barriuso J."/>
            <person name="Kellner H."/>
            <person name="Castanera R."/>
            <person name="Alfaro M."/>
            <person name="Ramirez L."/>
            <person name="Pisabarro A.G."/>
            <person name="Kuo A."/>
            <person name="Tritt A."/>
            <person name="Lipzen A."/>
            <person name="He G."/>
            <person name="Yan M."/>
            <person name="Ng V."/>
            <person name="Cullen D."/>
            <person name="Martin F."/>
            <person name="Rosso M.-N."/>
            <person name="Henrissat B."/>
            <person name="Hibbett D."/>
            <person name="Martinez A.T."/>
            <person name="Grigoriev I.V."/>
        </authorList>
    </citation>
    <scope>NUCLEOTIDE SEQUENCE</scope>
    <source>
        <strain evidence="4">MF-IS2</strain>
    </source>
</reference>
<dbReference type="EMBL" id="MU151866">
    <property type="protein sequence ID" value="KAF9441553.1"/>
    <property type="molecule type" value="Genomic_DNA"/>
</dbReference>
<dbReference type="PANTHER" id="PTHR43883:SF1">
    <property type="entry name" value="GLUCONOKINASE"/>
    <property type="match status" value="1"/>
</dbReference>
<dbReference type="InterPro" id="IPR027417">
    <property type="entry name" value="P-loop_NTPase"/>
</dbReference>
<dbReference type="GO" id="GO:0016874">
    <property type="term" value="F:ligase activity"/>
    <property type="evidence" value="ECO:0007669"/>
    <property type="project" value="UniProtKB-KW"/>
</dbReference>
<protein>
    <submittedName>
        <fullName evidence="4">ATP dependent DNA ligase</fullName>
    </submittedName>
</protein>
<organism evidence="4 5">
    <name type="scientific">Macrolepiota fuliginosa MF-IS2</name>
    <dbReference type="NCBI Taxonomy" id="1400762"/>
    <lineage>
        <taxon>Eukaryota</taxon>
        <taxon>Fungi</taxon>
        <taxon>Dikarya</taxon>
        <taxon>Basidiomycota</taxon>
        <taxon>Agaricomycotina</taxon>
        <taxon>Agaricomycetes</taxon>
        <taxon>Agaricomycetidae</taxon>
        <taxon>Agaricales</taxon>
        <taxon>Agaricineae</taxon>
        <taxon>Agaricaceae</taxon>
        <taxon>Macrolepiota</taxon>
    </lineage>
</organism>
<gene>
    <name evidence="4" type="ORF">P691DRAFT_766149</name>
</gene>
<dbReference type="PROSITE" id="PS50056">
    <property type="entry name" value="TYR_PHOSPHATASE_2"/>
    <property type="match status" value="1"/>
</dbReference>